<feature type="domain" description="Ketoreductase" evidence="2">
    <location>
        <begin position="7"/>
        <end position="180"/>
    </location>
</feature>
<dbReference type="CDD" id="cd05233">
    <property type="entry name" value="SDR_c"/>
    <property type="match status" value="1"/>
</dbReference>
<proteinExistence type="inferred from homology"/>
<protein>
    <submittedName>
        <fullName evidence="3">SDR family oxidoreductase</fullName>
    </submittedName>
</protein>
<dbReference type="PANTHER" id="PTHR43943">
    <property type="entry name" value="DEHYDROGENASE/REDUCTASE (SDR FAMILY) MEMBER 4"/>
    <property type="match status" value="1"/>
</dbReference>
<gene>
    <name evidence="3" type="ORF">GCM10022236_07530</name>
</gene>
<sequence length="245" mass="25390">MQRFEGRVALITGASRGIGFAIARRIVAEGGRVVITGRKSEALDAAVAELGEAASGVAGRADDPEHRAAVFAHLAQRYGRLDQLVNNAGINPAYGPLLDVDPGAARKILDVNVLSALAWTRDAVATGTLRSVVNISSIAGVSASPNIAMYGVSKAALINLTTQLAAELAPEVRVNAVAPAVVRTAFARALYEGREEQAVAPYPLRRLGEPDDVAGPVCFLLSDDAAWVTGQTVVIDGGASLRSIG</sequence>
<dbReference type="EMBL" id="BAABAB010000005">
    <property type="protein sequence ID" value="GAA3608261.1"/>
    <property type="molecule type" value="Genomic_DNA"/>
</dbReference>
<evidence type="ECO:0000313" key="3">
    <source>
        <dbReference type="EMBL" id="GAA3608261.1"/>
    </source>
</evidence>
<dbReference type="Proteomes" id="UP001501490">
    <property type="component" value="Unassembled WGS sequence"/>
</dbReference>
<dbReference type="PRINTS" id="PR00080">
    <property type="entry name" value="SDRFAMILY"/>
</dbReference>
<comment type="caution">
    <text evidence="3">The sequence shown here is derived from an EMBL/GenBank/DDBJ whole genome shotgun (WGS) entry which is preliminary data.</text>
</comment>
<dbReference type="Gene3D" id="3.40.50.720">
    <property type="entry name" value="NAD(P)-binding Rossmann-like Domain"/>
    <property type="match status" value="1"/>
</dbReference>
<accession>A0ABP6ZJJ9</accession>
<dbReference type="RefSeq" id="WP_344801744.1">
    <property type="nucleotide sequence ID" value="NZ_BAABAB010000005.1"/>
</dbReference>
<keyword evidence="4" id="KW-1185">Reference proteome</keyword>
<name>A0ABP6ZJJ9_9ACTN</name>
<dbReference type="Pfam" id="PF13561">
    <property type="entry name" value="adh_short_C2"/>
    <property type="match status" value="1"/>
</dbReference>
<dbReference type="SUPFAM" id="SSF51735">
    <property type="entry name" value="NAD(P)-binding Rossmann-fold domains"/>
    <property type="match status" value="1"/>
</dbReference>
<dbReference type="InterPro" id="IPR057326">
    <property type="entry name" value="KR_dom"/>
</dbReference>
<dbReference type="PANTHER" id="PTHR43943:SF2">
    <property type="entry name" value="DEHYDROGENASE_REDUCTASE 4"/>
    <property type="match status" value="1"/>
</dbReference>
<evidence type="ECO:0000313" key="4">
    <source>
        <dbReference type="Proteomes" id="UP001501490"/>
    </source>
</evidence>
<dbReference type="InterPro" id="IPR036291">
    <property type="entry name" value="NAD(P)-bd_dom_sf"/>
</dbReference>
<dbReference type="NCBIfam" id="NF005559">
    <property type="entry name" value="PRK07231.1"/>
    <property type="match status" value="1"/>
</dbReference>
<dbReference type="PRINTS" id="PR00081">
    <property type="entry name" value="GDHRDH"/>
</dbReference>
<dbReference type="InterPro" id="IPR002347">
    <property type="entry name" value="SDR_fam"/>
</dbReference>
<evidence type="ECO:0000256" key="1">
    <source>
        <dbReference type="ARBA" id="ARBA00006484"/>
    </source>
</evidence>
<dbReference type="PROSITE" id="PS00061">
    <property type="entry name" value="ADH_SHORT"/>
    <property type="match status" value="1"/>
</dbReference>
<organism evidence="3 4">
    <name type="scientific">Microlunatus ginsengisoli</name>
    <dbReference type="NCBI Taxonomy" id="363863"/>
    <lineage>
        <taxon>Bacteria</taxon>
        <taxon>Bacillati</taxon>
        <taxon>Actinomycetota</taxon>
        <taxon>Actinomycetes</taxon>
        <taxon>Propionibacteriales</taxon>
        <taxon>Propionibacteriaceae</taxon>
        <taxon>Microlunatus</taxon>
    </lineage>
</organism>
<evidence type="ECO:0000259" key="2">
    <source>
        <dbReference type="SMART" id="SM00822"/>
    </source>
</evidence>
<comment type="similarity">
    <text evidence="1">Belongs to the short-chain dehydrogenases/reductases (SDR) family.</text>
</comment>
<dbReference type="InterPro" id="IPR020904">
    <property type="entry name" value="Sc_DH/Rdtase_CS"/>
</dbReference>
<dbReference type="SMART" id="SM00822">
    <property type="entry name" value="PKS_KR"/>
    <property type="match status" value="1"/>
</dbReference>
<reference evidence="4" key="1">
    <citation type="journal article" date="2019" name="Int. J. Syst. Evol. Microbiol.">
        <title>The Global Catalogue of Microorganisms (GCM) 10K type strain sequencing project: providing services to taxonomists for standard genome sequencing and annotation.</title>
        <authorList>
            <consortium name="The Broad Institute Genomics Platform"/>
            <consortium name="The Broad Institute Genome Sequencing Center for Infectious Disease"/>
            <person name="Wu L."/>
            <person name="Ma J."/>
        </authorList>
    </citation>
    <scope>NUCLEOTIDE SEQUENCE [LARGE SCALE GENOMIC DNA]</scope>
    <source>
        <strain evidence="4">JCM 16929</strain>
    </source>
</reference>